<sequence>MAELEGQGGGVVADPRGVLRQGRAFLDFFWDIAKPEQEVRLAATENLLRHLRDGRKVLQAFEEIPMCSVLEQIKEKHNLEKVKKDQKALLESIQLLQQLAHHQAHLRDLPRKTLIDIMSEVPETVFEEVLFGILQSDLASAFTSPENLHLLLVGIQKFPSVLKPKNLKKLFGSPTVVNEENIPRLVELLQSAAKSEKKDKKLPSVVFDLLQVSLKEGVFELFWKEGVENGLLKEKSGPVSYMCYRLLGSALPLLSLDQLQMVLKGKVMQHYGEHVVTTQLPDRFKFAPEMETYIDEFLSSCDDPERQLAVLIGFSTLTNQGNPVLSSSSRVVRHLQPVALQKYVDWLKDMFLRPDLDCCLDFSSNRQKHNQDNVNIAQHKIARLRKWIIHRLANIIESPVKKEESLVMNISRFCFFHAFFEAKKKTSQICEANVLPSEPLDEQAHSVAENYFFGLLQTLNSLTVLGDTAKAAALREKHIHGVTADGKLWIFLLVEYANKLLSSEHVKAVKPFTKGQRDAWERTLQAVKNLQKKENKSDSAKVITFQQLLLLMAIHLFKNPSETMDVLSDLLSCTEKAFSKEPKKKKTDNAEPGWVEVMVEILLSLLAQPSLLIRRISKSVFVRICPNLTKRGLQLILDDKEGSEDSSDEGDTEEENDSGDEEKDEEVDDDFRSQLMNVLQAGNALGGDESDEELDDEAMMALDKNISALFAEQQKRIQAKKDEKDRMRKEKILRRDFKIKVLDLIEVFLTKQSENPLVFDIIEPLLRVIEQCMSSDSDKQEVDFLQKTANIFKNSLCRMKQYCKRVDALQEDLHAFVERLVKKACKHTDSSVALYYFRPLQVLVSRN</sequence>
<evidence type="ECO:0000256" key="2">
    <source>
        <dbReference type="ARBA" id="ARBA00023242"/>
    </source>
</evidence>
<keyword evidence="2" id="KW-0539">Nucleus</keyword>
<dbReference type="PANTHER" id="PTHR13213">
    <property type="entry name" value="MYB-BINDING PROTEIN 1A FAMILY MEMBER"/>
    <property type="match status" value="1"/>
</dbReference>
<dbReference type="EMBL" id="BAAFJT010000019">
    <property type="protein sequence ID" value="GAB0197996.1"/>
    <property type="molecule type" value="Genomic_DNA"/>
</dbReference>
<accession>A0ABC9XJY5</accession>
<gene>
    <name evidence="4" type="ORF">GRJ2_002265000</name>
</gene>
<dbReference type="InterPro" id="IPR007015">
    <property type="entry name" value="DNA_pol_V/MYBBP1A"/>
</dbReference>
<keyword evidence="5" id="KW-1185">Reference proteome</keyword>
<organism evidence="4 5">
    <name type="scientific">Grus japonensis</name>
    <name type="common">Japanese crane</name>
    <name type="synonym">Red-crowned crane</name>
    <dbReference type="NCBI Taxonomy" id="30415"/>
    <lineage>
        <taxon>Eukaryota</taxon>
        <taxon>Metazoa</taxon>
        <taxon>Chordata</taxon>
        <taxon>Craniata</taxon>
        <taxon>Vertebrata</taxon>
        <taxon>Euteleostomi</taxon>
        <taxon>Archelosauria</taxon>
        <taxon>Archosauria</taxon>
        <taxon>Dinosauria</taxon>
        <taxon>Saurischia</taxon>
        <taxon>Theropoda</taxon>
        <taxon>Coelurosauria</taxon>
        <taxon>Aves</taxon>
        <taxon>Neognathae</taxon>
        <taxon>Neoaves</taxon>
        <taxon>Gruiformes</taxon>
        <taxon>Gruidae</taxon>
        <taxon>Grus</taxon>
    </lineage>
</organism>
<evidence type="ECO:0000256" key="1">
    <source>
        <dbReference type="ARBA" id="ARBA00004123"/>
    </source>
</evidence>
<feature type="compositionally biased region" description="Acidic residues" evidence="3">
    <location>
        <begin position="641"/>
        <end position="668"/>
    </location>
</feature>
<dbReference type="PANTHER" id="PTHR13213:SF2">
    <property type="entry name" value="MYB-BINDING PROTEIN 1A"/>
    <property type="match status" value="1"/>
</dbReference>
<comment type="caution">
    <text evidence="4">The sequence shown here is derived from an EMBL/GenBank/DDBJ whole genome shotgun (WGS) entry which is preliminary data.</text>
</comment>
<evidence type="ECO:0000313" key="5">
    <source>
        <dbReference type="Proteomes" id="UP001623348"/>
    </source>
</evidence>
<comment type="subcellular location">
    <subcellularLocation>
        <location evidence="1">Nucleus</location>
    </subcellularLocation>
</comment>
<dbReference type="Pfam" id="PF04931">
    <property type="entry name" value="DNA_pol_phi"/>
    <property type="match status" value="1"/>
</dbReference>
<dbReference type="Proteomes" id="UP001623348">
    <property type="component" value="Unassembled WGS sequence"/>
</dbReference>
<dbReference type="AlphaFoldDB" id="A0ABC9XJY5"/>
<feature type="region of interest" description="Disordered" evidence="3">
    <location>
        <begin position="639"/>
        <end position="668"/>
    </location>
</feature>
<proteinExistence type="predicted"/>
<evidence type="ECO:0000313" key="4">
    <source>
        <dbReference type="EMBL" id="GAB0197996.1"/>
    </source>
</evidence>
<name>A0ABC9XJY5_GRUJA</name>
<evidence type="ECO:0000256" key="3">
    <source>
        <dbReference type="SAM" id="MobiDB-lite"/>
    </source>
</evidence>
<reference evidence="4 5" key="1">
    <citation type="submission" date="2024-06" db="EMBL/GenBank/DDBJ databases">
        <title>The draft genome of Grus japonensis, version 3.</title>
        <authorList>
            <person name="Nabeshima K."/>
            <person name="Suzuki S."/>
            <person name="Onuma M."/>
        </authorList>
    </citation>
    <scope>NUCLEOTIDE SEQUENCE [LARGE SCALE GENOMIC DNA]</scope>
    <source>
        <strain evidence="4 5">451A</strain>
    </source>
</reference>
<protein>
    <submittedName>
        <fullName evidence="4">Myb-binding protein 1A</fullName>
    </submittedName>
</protein>
<dbReference type="GO" id="GO:0005634">
    <property type="term" value="C:nucleus"/>
    <property type="evidence" value="ECO:0007669"/>
    <property type="project" value="UniProtKB-SubCell"/>
</dbReference>